<keyword evidence="1" id="KW-0732">Signal</keyword>
<evidence type="ECO:0008006" key="4">
    <source>
        <dbReference type="Google" id="ProtNLM"/>
    </source>
</evidence>
<keyword evidence="3" id="KW-1185">Reference proteome</keyword>
<dbReference type="EMBL" id="JARULN010000007">
    <property type="protein sequence ID" value="MDG5754194.1"/>
    <property type="molecule type" value="Genomic_DNA"/>
</dbReference>
<reference evidence="2 3" key="1">
    <citation type="submission" date="2023-04" db="EMBL/GenBank/DDBJ databases">
        <title>Ectobacillus antri isolated from activated sludge.</title>
        <authorList>
            <person name="Yan P."/>
            <person name="Liu X."/>
        </authorList>
    </citation>
    <scope>NUCLEOTIDE SEQUENCE [LARGE SCALE GENOMIC DNA]</scope>
    <source>
        <strain evidence="2 3">C18H</strain>
    </source>
</reference>
<evidence type="ECO:0000256" key="1">
    <source>
        <dbReference type="SAM" id="SignalP"/>
    </source>
</evidence>
<evidence type="ECO:0000313" key="2">
    <source>
        <dbReference type="EMBL" id="MDG5754194.1"/>
    </source>
</evidence>
<feature type="signal peptide" evidence="1">
    <location>
        <begin position="1"/>
        <end position="25"/>
    </location>
</feature>
<evidence type="ECO:0000313" key="3">
    <source>
        <dbReference type="Proteomes" id="UP001218246"/>
    </source>
</evidence>
<feature type="chain" id="PRO_5045289406" description="Surface layer protein A domain-containing protein" evidence="1">
    <location>
        <begin position="26"/>
        <end position="212"/>
    </location>
</feature>
<dbReference type="RefSeq" id="WP_124562981.1">
    <property type="nucleotide sequence ID" value="NZ_JARRRY010000004.1"/>
</dbReference>
<proteinExistence type="predicted"/>
<protein>
    <recommendedName>
        <fullName evidence="4">Surface layer protein A domain-containing protein</fullName>
    </recommendedName>
</protein>
<dbReference type="Proteomes" id="UP001218246">
    <property type="component" value="Unassembled WGS sequence"/>
</dbReference>
<comment type="caution">
    <text evidence="2">The sequence shown here is derived from an EMBL/GenBank/DDBJ whole genome shotgun (WGS) entry which is preliminary data.</text>
</comment>
<gene>
    <name evidence="2" type="ORF">P6P90_09450</name>
</gene>
<accession>A0ABT6H4P7</accession>
<name>A0ABT6H4P7_9BACI</name>
<sequence length="212" mass="23319">MRKLLVGGVTTALLVTSLGTNTAFAFQNDESSIPQTSKVASVKQKEQEKKEYSYVYNGIPISSSEPLSEDHLKFLYSTLSPNNSPVVNQVSNPLLNKANGISAYVVVNPGDGGQVVDPPRYTTFSNLETRILISAAAQWVTSKIPRIPGAISWAIASATFWAGEIAAPNYISTWTYRAYDSYNGRYRIYGTLVRYKYGNYTSPVSVQTRPLD</sequence>
<organism evidence="2 3">
    <name type="scientific">Ectobacillus antri</name>
    <dbReference type="NCBI Taxonomy" id="2486280"/>
    <lineage>
        <taxon>Bacteria</taxon>
        <taxon>Bacillati</taxon>
        <taxon>Bacillota</taxon>
        <taxon>Bacilli</taxon>
        <taxon>Bacillales</taxon>
        <taxon>Bacillaceae</taxon>
        <taxon>Ectobacillus</taxon>
    </lineage>
</organism>